<evidence type="ECO:0000259" key="1">
    <source>
        <dbReference type="PROSITE" id="PS51707"/>
    </source>
</evidence>
<reference evidence="2" key="1">
    <citation type="submission" date="2023-07" db="EMBL/GenBank/DDBJ databases">
        <authorList>
            <person name="Haufschild T."/>
            <person name="Kallscheuer N."/>
            <person name="Hammer J."/>
            <person name="Kohn T."/>
            <person name="Kabuu M."/>
            <person name="Jogler M."/>
            <person name="Wohfarth N."/>
            <person name="Heuer A."/>
            <person name="Rohde M."/>
            <person name="van Teeseling M.C.F."/>
            <person name="Jogler C."/>
        </authorList>
    </citation>
    <scope>NUCLEOTIDE SEQUENCE</scope>
    <source>
        <strain evidence="2">Strain 138</strain>
        <strain evidence="3">Strain 318</strain>
    </source>
</reference>
<sequence length="199" mass="22547">MREVELKGFATSDAEAQAARARVERAGASLAYEGRLEDRRYDMPDRALALRDHVLRLRVYRSERVVTSLDFKGPTGYADGFKVREELTVGADDPVALARILEAMGYVITREIDREIVQFTLAGATIRFERYPRMDILIEVEGSPEAIEAAIAALELPRERFTAERLPDFVLKFESRTGQRAALCDRELDGEYRYSPNDA</sequence>
<dbReference type="InterPro" id="IPR033469">
    <property type="entry name" value="CYTH-like_dom_sf"/>
</dbReference>
<dbReference type="Pfam" id="PF01928">
    <property type="entry name" value="CYTH"/>
    <property type="match status" value="1"/>
</dbReference>
<proteinExistence type="predicted"/>
<dbReference type="AlphaFoldDB" id="A0AA49JSN2"/>
<accession>A0AA49JSN2</accession>
<feature type="domain" description="CYTH" evidence="1">
    <location>
        <begin position="1"/>
        <end position="198"/>
    </location>
</feature>
<dbReference type="InterPro" id="IPR023577">
    <property type="entry name" value="CYTH_domain"/>
</dbReference>
<dbReference type="Proteomes" id="UP001229955">
    <property type="component" value="Chromosome"/>
</dbReference>
<organism evidence="2">
    <name type="scientific">Pseudogemmatithrix spongiicola</name>
    <dbReference type="NCBI Taxonomy" id="3062599"/>
    <lineage>
        <taxon>Bacteria</taxon>
        <taxon>Pseudomonadati</taxon>
        <taxon>Gemmatimonadota</taxon>
        <taxon>Gemmatimonadia</taxon>
        <taxon>Gemmatimonadales</taxon>
        <taxon>Gemmatimonadaceae</taxon>
        <taxon>Pseudogemmatithrix</taxon>
    </lineage>
</organism>
<dbReference type="KEGG" id="pspc:Strain318_000412"/>
<dbReference type="SUPFAM" id="SSF55154">
    <property type="entry name" value="CYTH-like phosphatases"/>
    <property type="match status" value="1"/>
</dbReference>
<dbReference type="Gene3D" id="2.40.320.10">
    <property type="entry name" value="Hypothetical Protein Pfu-838710-001"/>
    <property type="match status" value="1"/>
</dbReference>
<evidence type="ECO:0000313" key="2">
    <source>
        <dbReference type="EMBL" id="WKW11177.1"/>
    </source>
</evidence>
<protein>
    <submittedName>
        <fullName evidence="2">CYTH domain-containing protein</fullName>
    </submittedName>
</protein>
<dbReference type="RefSeq" id="WP_367886879.1">
    <property type="nucleotide sequence ID" value="NZ_CP130612.1"/>
</dbReference>
<evidence type="ECO:0000313" key="4">
    <source>
        <dbReference type="Proteomes" id="UP001229955"/>
    </source>
</evidence>
<gene>
    <name evidence="2" type="ORF">Strain138_000412</name>
    <name evidence="3" type="ORF">Strain318_000412</name>
</gene>
<name>A0AA49JSN2_9BACT</name>
<dbReference type="EMBL" id="CP130613">
    <property type="protein sequence ID" value="WKW14087.1"/>
    <property type="molecule type" value="Genomic_DNA"/>
</dbReference>
<keyword evidence="4" id="KW-1185">Reference proteome</keyword>
<dbReference type="EMBL" id="CP130612">
    <property type="protein sequence ID" value="WKW11177.1"/>
    <property type="molecule type" value="Genomic_DNA"/>
</dbReference>
<accession>A0AA49JYE2</accession>
<evidence type="ECO:0000313" key="3">
    <source>
        <dbReference type="EMBL" id="WKW14087.1"/>
    </source>
</evidence>
<dbReference type="PROSITE" id="PS51707">
    <property type="entry name" value="CYTH"/>
    <property type="match status" value="1"/>
</dbReference>